<dbReference type="AlphaFoldDB" id="A0A0A1VPY4"/>
<dbReference type="Gene3D" id="3.40.50.410">
    <property type="entry name" value="von Willebrand factor, type A domain"/>
    <property type="match status" value="1"/>
</dbReference>
<dbReference type="InterPro" id="IPR036465">
    <property type="entry name" value="vWFA_dom_sf"/>
</dbReference>
<comment type="caution">
    <text evidence="2">The sequence shown here is derived from an EMBL/GenBank/DDBJ whole genome shotgun (WGS) entry which is preliminary data.</text>
</comment>
<keyword evidence="1" id="KW-1133">Transmembrane helix</keyword>
<keyword evidence="1" id="KW-0472">Membrane</keyword>
<name>A0A0A1VPY4_MICAE</name>
<dbReference type="Proteomes" id="UP000030321">
    <property type="component" value="Unassembled WGS sequence"/>
</dbReference>
<dbReference type="EMBL" id="BBPA01000012">
    <property type="protein sequence ID" value="GAL91800.1"/>
    <property type="molecule type" value="Genomic_DNA"/>
</dbReference>
<gene>
    <name evidence="2" type="ORF">N44_00088</name>
</gene>
<evidence type="ECO:0000256" key="1">
    <source>
        <dbReference type="SAM" id="Phobius"/>
    </source>
</evidence>
<accession>A0A0A1VPY4</accession>
<evidence type="ECO:0000313" key="3">
    <source>
        <dbReference type="Proteomes" id="UP000030321"/>
    </source>
</evidence>
<evidence type="ECO:0000313" key="2">
    <source>
        <dbReference type="EMBL" id="GAL91800.1"/>
    </source>
</evidence>
<feature type="transmembrane region" description="Helical" evidence="1">
    <location>
        <begin position="240"/>
        <end position="262"/>
    </location>
</feature>
<proteinExistence type="predicted"/>
<protein>
    <recommendedName>
        <fullName evidence="4">VWA domain-containing protein</fullName>
    </recommendedName>
</protein>
<dbReference type="RefSeq" id="WP_045357177.1">
    <property type="nucleotide sequence ID" value="NZ_BBPA01000012.1"/>
</dbReference>
<dbReference type="SUPFAM" id="SSF53300">
    <property type="entry name" value="vWA-like"/>
    <property type="match status" value="1"/>
</dbReference>
<organism evidence="2 3">
    <name type="scientific">Microcystis aeruginosa NIES-44</name>
    <dbReference type="NCBI Taxonomy" id="449439"/>
    <lineage>
        <taxon>Bacteria</taxon>
        <taxon>Bacillati</taxon>
        <taxon>Cyanobacteriota</taxon>
        <taxon>Cyanophyceae</taxon>
        <taxon>Oscillatoriophycideae</taxon>
        <taxon>Chroococcales</taxon>
        <taxon>Microcystaceae</taxon>
        <taxon>Microcystis</taxon>
    </lineage>
</organism>
<keyword evidence="1" id="KW-0812">Transmembrane</keyword>
<sequence length="374" mass="42155">MKSAECLTVSPGEPLTDWQKLGLDFVARWQGRDVILAIDLTGSVNFNDEGRTRLGQIIRDSLKNNDSVYLVPFADNVQPIAEPILIRSQEDIDAVLKAIPWQSSQSAKNTDIQRAEWHVYTRLARLNQCRLTANQAIKPQSVVWITDAPLSTAAGITSQQWIETPKNSPFRLANSPESLQRQNWLNSLPINLRTQEITATNGNKYKLSVVDIAPTAQEFCTPAPGGQETCLINSYLLSQLWLPALVITLMGIGGIVASILGIRHWLLLNTAWTIEVSSNDDEDETQKYILKTSGKINIGGDEYHKNTIPCPGEEIRCYLERRGNQLYLKPSQQAEIFYRGSQLTQEVKIDKNYLTLTYHHNHQDFDLQIQISKK</sequence>
<reference evidence="3" key="1">
    <citation type="journal article" date="2015" name="Genome">
        <title>Whole Genome Sequence of the Non-Microcystin-Producing Microcystis aeruginosa Strain NIES-44.</title>
        <authorList>
            <person name="Okano K."/>
            <person name="Miyata N."/>
            <person name="Ozaki Y."/>
        </authorList>
    </citation>
    <scope>NUCLEOTIDE SEQUENCE [LARGE SCALE GENOMIC DNA]</scope>
    <source>
        <strain evidence="3">NIES-44</strain>
    </source>
</reference>
<evidence type="ECO:0008006" key="4">
    <source>
        <dbReference type="Google" id="ProtNLM"/>
    </source>
</evidence>